<evidence type="ECO:0000313" key="3">
    <source>
        <dbReference type="EMBL" id="CAK0834487.1"/>
    </source>
</evidence>
<keyword evidence="4" id="KW-1185">Reference proteome</keyword>
<dbReference type="SUPFAM" id="SSF54928">
    <property type="entry name" value="RNA-binding domain, RBD"/>
    <property type="match status" value="1"/>
</dbReference>
<evidence type="ECO:0000259" key="2">
    <source>
        <dbReference type="Pfam" id="PF04059"/>
    </source>
</evidence>
<feature type="region of interest" description="Disordered" evidence="1">
    <location>
        <begin position="101"/>
        <end position="153"/>
    </location>
</feature>
<comment type="caution">
    <text evidence="3">The sequence shown here is derived from an EMBL/GenBank/DDBJ whole genome shotgun (WGS) entry which is preliminary data.</text>
</comment>
<dbReference type="InterPro" id="IPR012677">
    <property type="entry name" value="Nucleotide-bd_a/b_plait_sf"/>
</dbReference>
<protein>
    <recommendedName>
        <fullName evidence="2">Mei2-like C-terminal RNA recognition motif domain-containing protein</fullName>
    </recommendedName>
</protein>
<accession>A0ABN9SRA7</accession>
<dbReference type="Gene3D" id="3.30.70.330">
    <property type="match status" value="1"/>
</dbReference>
<evidence type="ECO:0000256" key="1">
    <source>
        <dbReference type="SAM" id="MobiDB-lite"/>
    </source>
</evidence>
<dbReference type="Pfam" id="PF04059">
    <property type="entry name" value="RRM_2"/>
    <property type="match status" value="1"/>
</dbReference>
<organism evidence="3 4">
    <name type="scientific">Prorocentrum cordatum</name>
    <dbReference type="NCBI Taxonomy" id="2364126"/>
    <lineage>
        <taxon>Eukaryota</taxon>
        <taxon>Sar</taxon>
        <taxon>Alveolata</taxon>
        <taxon>Dinophyceae</taxon>
        <taxon>Prorocentrales</taxon>
        <taxon>Prorocentraceae</taxon>
        <taxon>Prorocentrum</taxon>
    </lineage>
</organism>
<dbReference type="EMBL" id="CAUYUJ010012714">
    <property type="protein sequence ID" value="CAK0834487.1"/>
    <property type="molecule type" value="Genomic_DNA"/>
</dbReference>
<feature type="domain" description="Mei2-like C-terminal RNA recognition motif" evidence="2">
    <location>
        <begin position="156"/>
        <end position="248"/>
    </location>
</feature>
<sequence length="303" mass="33043">MAGMICASPARNACSAGQPAKVIAVRQGVISVSGASGGRIPDCNLPRKVQIARQSYSSDDSCHSCAPQLPRSDIDSVSIPESCSLADLSSEASCPLQCPVKMHRQESPPGSGKTNSGEHTPLRRQAGESAHVASIGSPNKQPPRQDKTTVRDEELTTVMMCGVPFSYTRDKLIDLFGSRGFSTQFDFIHMPINFSTTLGVGYVFVNFIPEQAKRFMRAFDGFDGWESFSKKACVTRWSDDQGLEANIGRYRNSPIMGDSVPHAYKPALFRDGVQVPFPAPTKKLRALRCKREKLLSPSVPAWD</sequence>
<gene>
    <name evidence="3" type="ORF">PCOR1329_LOCUS31897</name>
</gene>
<evidence type="ECO:0000313" key="4">
    <source>
        <dbReference type="Proteomes" id="UP001189429"/>
    </source>
</evidence>
<dbReference type="Proteomes" id="UP001189429">
    <property type="component" value="Unassembled WGS sequence"/>
</dbReference>
<reference evidence="3" key="1">
    <citation type="submission" date="2023-10" db="EMBL/GenBank/DDBJ databases">
        <authorList>
            <person name="Chen Y."/>
            <person name="Shah S."/>
            <person name="Dougan E. K."/>
            <person name="Thang M."/>
            <person name="Chan C."/>
        </authorList>
    </citation>
    <scope>NUCLEOTIDE SEQUENCE [LARGE SCALE GENOMIC DNA]</scope>
</reference>
<dbReference type="InterPro" id="IPR007201">
    <property type="entry name" value="Mei2-like_Rrm_C"/>
</dbReference>
<proteinExistence type="predicted"/>
<name>A0ABN9SRA7_9DINO</name>
<dbReference type="InterPro" id="IPR035979">
    <property type="entry name" value="RBD_domain_sf"/>
</dbReference>
<feature type="compositionally biased region" description="Basic and acidic residues" evidence="1">
    <location>
        <begin position="143"/>
        <end position="153"/>
    </location>
</feature>